<organism evidence="2 3">
    <name type="scientific">Camellia sinensis</name>
    <name type="common">Tea plant</name>
    <name type="synonym">Thea sinensis</name>
    <dbReference type="NCBI Taxonomy" id="4442"/>
    <lineage>
        <taxon>Eukaryota</taxon>
        <taxon>Viridiplantae</taxon>
        <taxon>Streptophyta</taxon>
        <taxon>Embryophyta</taxon>
        <taxon>Tracheophyta</taxon>
        <taxon>Spermatophyta</taxon>
        <taxon>Magnoliopsida</taxon>
        <taxon>eudicotyledons</taxon>
        <taxon>Gunneridae</taxon>
        <taxon>Pentapetalae</taxon>
        <taxon>asterids</taxon>
        <taxon>Ericales</taxon>
        <taxon>Theaceae</taxon>
        <taxon>Camellia</taxon>
    </lineage>
</organism>
<sequence length="79" mass="8835">MLILKSQVGYFLLLLLSISALHQAALGARYLEEIKNESPTQTQTQTQLLTKSFNSTTNEGFFATIDREVPSSPDPLHNR</sequence>
<reference evidence="3" key="1">
    <citation type="journal article" date="2020" name="Nat. Commun.">
        <title>Genome assembly of wild tea tree DASZ reveals pedigree and selection history of tea varieties.</title>
        <authorList>
            <person name="Zhang W."/>
            <person name="Zhang Y."/>
            <person name="Qiu H."/>
            <person name="Guo Y."/>
            <person name="Wan H."/>
            <person name="Zhang X."/>
            <person name="Scossa F."/>
            <person name="Alseekh S."/>
            <person name="Zhang Q."/>
            <person name="Wang P."/>
            <person name="Xu L."/>
            <person name="Schmidt M.H."/>
            <person name="Jia X."/>
            <person name="Li D."/>
            <person name="Zhu A."/>
            <person name="Guo F."/>
            <person name="Chen W."/>
            <person name="Ni D."/>
            <person name="Usadel B."/>
            <person name="Fernie A.R."/>
            <person name="Wen W."/>
        </authorList>
    </citation>
    <scope>NUCLEOTIDE SEQUENCE [LARGE SCALE GENOMIC DNA]</scope>
    <source>
        <strain evidence="3">cv. G240</strain>
    </source>
</reference>
<evidence type="ECO:0000313" key="3">
    <source>
        <dbReference type="Proteomes" id="UP000593564"/>
    </source>
</evidence>
<evidence type="ECO:0000256" key="1">
    <source>
        <dbReference type="SAM" id="SignalP"/>
    </source>
</evidence>
<comment type="caution">
    <text evidence="2">The sequence shown here is derived from an EMBL/GenBank/DDBJ whole genome shotgun (WGS) entry which is preliminary data.</text>
</comment>
<keyword evidence="3" id="KW-1185">Reference proteome</keyword>
<gene>
    <name evidence="2" type="ORF">HYC85_010182</name>
</gene>
<keyword evidence="1" id="KW-0732">Signal</keyword>
<proteinExistence type="predicted"/>
<feature type="chain" id="PRO_5029687291" evidence="1">
    <location>
        <begin position="28"/>
        <end position="79"/>
    </location>
</feature>
<name>A0A7J7HJU2_CAMSI</name>
<dbReference type="EMBL" id="JACBKZ010000004">
    <property type="protein sequence ID" value="KAF5952238.1"/>
    <property type="molecule type" value="Genomic_DNA"/>
</dbReference>
<dbReference type="Proteomes" id="UP000593564">
    <property type="component" value="Unassembled WGS sequence"/>
</dbReference>
<evidence type="ECO:0000313" key="2">
    <source>
        <dbReference type="EMBL" id="KAF5952238.1"/>
    </source>
</evidence>
<reference evidence="2 3" key="2">
    <citation type="submission" date="2020-07" db="EMBL/GenBank/DDBJ databases">
        <title>Genome assembly of wild tea tree DASZ reveals pedigree and selection history of tea varieties.</title>
        <authorList>
            <person name="Zhang W."/>
        </authorList>
    </citation>
    <scope>NUCLEOTIDE SEQUENCE [LARGE SCALE GENOMIC DNA]</scope>
    <source>
        <strain evidence="3">cv. G240</strain>
        <tissue evidence="2">Leaf</tissue>
    </source>
</reference>
<dbReference type="AlphaFoldDB" id="A0A7J7HJU2"/>
<protein>
    <submittedName>
        <fullName evidence="2">Uncharacterized protein</fullName>
    </submittedName>
</protein>
<accession>A0A7J7HJU2</accession>
<feature type="signal peptide" evidence="1">
    <location>
        <begin position="1"/>
        <end position="27"/>
    </location>
</feature>